<dbReference type="STRING" id="946362.F2TXC8"/>
<sequence>MDTQVGEEVFRVGQGDQEEVWDDSELVNAYQAAINTFEVQQEKRQGRRRKEHRPAAKEWKVGDECRAVWTEDEEIYDAEITSISADGTTCTVLYTEYGNSEEQPLTALLPPFQRGPVFSVPKHLEIRDDDDDDDDDDDAAAPGADGGDGADVADGDAADGGDGAGNAVAGTSSDDGVFQQSTHQRANDVEAEGGVPMKKAKLSSAEAVEGDEAQTATANAAAPSPWTSGVTAPTALAGGGPDGDAQEAALANMLMAWYQSGFYTGYYQALQQLQQQQQQE</sequence>
<dbReference type="InterPro" id="IPR040424">
    <property type="entry name" value="Smn1"/>
</dbReference>
<dbReference type="CDD" id="cd20398">
    <property type="entry name" value="Tudor_SMN"/>
    <property type="match status" value="1"/>
</dbReference>
<dbReference type="SMART" id="SM00333">
    <property type="entry name" value="TUDOR"/>
    <property type="match status" value="1"/>
</dbReference>
<keyword evidence="6" id="KW-0508">mRNA splicing</keyword>
<dbReference type="InterPro" id="IPR010304">
    <property type="entry name" value="SMN_Tudor"/>
</dbReference>
<comment type="similarity">
    <text evidence="3">Belongs to the SMN family.</text>
</comment>
<dbReference type="AlphaFoldDB" id="F2TXC8"/>
<feature type="compositionally biased region" description="Low complexity" evidence="9">
    <location>
        <begin position="213"/>
        <end position="222"/>
    </location>
</feature>
<dbReference type="InterPro" id="IPR002999">
    <property type="entry name" value="Tudor"/>
</dbReference>
<keyword evidence="12" id="KW-1185">Reference proteome</keyword>
<feature type="compositionally biased region" description="Acidic residues" evidence="9">
    <location>
        <begin position="127"/>
        <end position="139"/>
    </location>
</feature>
<evidence type="ECO:0000259" key="10">
    <source>
        <dbReference type="PROSITE" id="PS50304"/>
    </source>
</evidence>
<evidence type="ECO:0000256" key="7">
    <source>
        <dbReference type="ARBA" id="ARBA00023242"/>
    </source>
</evidence>
<dbReference type="GeneID" id="16078808"/>
<evidence type="ECO:0000256" key="1">
    <source>
        <dbReference type="ARBA" id="ARBA00004216"/>
    </source>
</evidence>
<dbReference type="Gene3D" id="2.30.30.140">
    <property type="match status" value="1"/>
</dbReference>
<dbReference type="InterPro" id="IPR047298">
    <property type="entry name" value="Tudor_SMN_eumet"/>
</dbReference>
<dbReference type="PANTHER" id="PTHR39267:SF1">
    <property type="entry name" value="SURVIVAL MOTOR NEURON PROTEIN"/>
    <property type="match status" value="1"/>
</dbReference>
<dbReference type="CDD" id="cd22852">
    <property type="entry name" value="SMN_C"/>
    <property type="match status" value="1"/>
</dbReference>
<reference evidence="11" key="1">
    <citation type="submission" date="2009-08" db="EMBL/GenBank/DDBJ databases">
        <title>Annotation of Salpingoeca rosetta.</title>
        <authorList>
            <consortium name="The Broad Institute Genome Sequencing Platform"/>
            <person name="Russ C."/>
            <person name="Cuomo C."/>
            <person name="Burger G."/>
            <person name="Gray M.W."/>
            <person name="Holland P.W.H."/>
            <person name="King N."/>
            <person name="Lang F.B.F."/>
            <person name="Roger A.J."/>
            <person name="Ruiz-Trillo I."/>
            <person name="Young S.K."/>
            <person name="Zeng Q."/>
            <person name="Gargeya S."/>
            <person name="Alvarado L."/>
            <person name="Berlin A."/>
            <person name="Chapman S.B."/>
            <person name="Chen Z."/>
            <person name="Freedman E."/>
            <person name="Gellesch M."/>
            <person name="Goldberg J."/>
            <person name="Griggs A."/>
            <person name="Gujja S."/>
            <person name="Heilman E."/>
            <person name="Heiman D."/>
            <person name="Howarth C."/>
            <person name="Mehta T."/>
            <person name="Neiman D."/>
            <person name="Pearson M."/>
            <person name="Roberts A."/>
            <person name="Saif S."/>
            <person name="Shea T."/>
            <person name="Shenoy N."/>
            <person name="Sisk P."/>
            <person name="Stolte C."/>
            <person name="Sykes S."/>
            <person name="White J."/>
            <person name="Yandava C."/>
            <person name="Haas B."/>
            <person name="Nusbaum C."/>
            <person name="Birren B."/>
        </authorList>
    </citation>
    <scope>NUCLEOTIDE SEQUENCE [LARGE SCALE GENOMIC DNA]</scope>
    <source>
        <strain evidence="11">ATCC 50818</strain>
    </source>
</reference>
<dbReference type="eggNOG" id="KOG4327">
    <property type="taxonomic scope" value="Eukaryota"/>
</dbReference>
<dbReference type="SUPFAM" id="SSF63748">
    <property type="entry name" value="Tudor/PWWP/MBT"/>
    <property type="match status" value="1"/>
</dbReference>
<dbReference type="Pfam" id="PF20635">
    <property type="entry name" value="SMN_YG-box"/>
    <property type="match status" value="1"/>
</dbReference>
<dbReference type="GO" id="GO:0008380">
    <property type="term" value="P:RNA splicing"/>
    <property type="evidence" value="ECO:0007669"/>
    <property type="project" value="UniProtKB-KW"/>
</dbReference>
<feature type="domain" description="Tudor" evidence="10">
    <location>
        <begin position="58"/>
        <end position="118"/>
    </location>
</feature>
<name>F2TXC8_SALR5</name>
<dbReference type="GO" id="GO:0006397">
    <property type="term" value="P:mRNA processing"/>
    <property type="evidence" value="ECO:0007669"/>
    <property type="project" value="UniProtKB-KW"/>
</dbReference>
<feature type="compositionally biased region" description="Polar residues" evidence="9">
    <location>
        <begin position="171"/>
        <end position="184"/>
    </location>
</feature>
<dbReference type="OrthoDB" id="197400at2759"/>
<dbReference type="Pfam" id="PF20636">
    <property type="entry name" value="SMN_G2-BD"/>
    <property type="match status" value="1"/>
</dbReference>
<dbReference type="Proteomes" id="UP000007799">
    <property type="component" value="Unassembled WGS sequence"/>
</dbReference>
<dbReference type="KEGG" id="sre:PTSG_00746"/>
<evidence type="ECO:0000256" key="4">
    <source>
        <dbReference type="ARBA" id="ARBA00022490"/>
    </source>
</evidence>
<evidence type="ECO:0000256" key="5">
    <source>
        <dbReference type="ARBA" id="ARBA00022664"/>
    </source>
</evidence>
<dbReference type="RefSeq" id="XP_004998212.1">
    <property type="nucleotide sequence ID" value="XM_004998155.1"/>
</dbReference>
<protein>
    <recommendedName>
        <fullName evidence="10">Tudor domain-containing protein</fullName>
    </recommendedName>
</protein>
<comment type="subcellular location">
    <subcellularLocation>
        <location evidence="1">Cytoplasm</location>
        <location evidence="1">Myofibril</location>
        <location evidence="1">Sarcomere</location>
        <location evidence="1">Z line</location>
    </subcellularLocation>
    <subcellularLocation>
        <location evidence="2">Nucleus</location>
        <location evidence="2">Cajal body</location>
    </subcellularLocation>
    <subcellularLocation>
        <location evidence="8">Nucleus</location>
        <location evidence="8">Gem</location>
    </subcellularLocation>
</comment>
<evidence type="ECO:0000313" key="11">
    <source>
        <dbReference type="EMBL" id="EGD76037.1"/>
    </source>
</evidence>
<dbReference type="InterPro" id="IPR047313">
    <property type="entry name" value="SMN_C"/>
</dbReference>
<dbReference type="GO" id="GO:0003723">
    <property type="term" value="F:RNA binding"/>
    <property type="evidence" value="ECO:0007669"/>
    <property type="project" value="InterPro"/>
</dbReference>
<dbReference type="InterPro" id="IPR049481">
    <property type="entry name" value="SMN_G2-BD"/>
</dbReference>
<dbReference type="Pfam" id="PF06003">
    <property type="entry name" value="SMN_Tudor"/>
    <property type="match status" value="1"/>
</dbReference>
<gene>
    <name evidence="11" type="ORF">PTSG_00746</name>
</gene>
<feature type="region of interest" description="Disordered" evidence="9">
    <location>
        <begin position="125"/>
        <end position="243"/>
    </location>
</feature>
<evidence type="ECO:0000256" key="8">
    <source>
        <dbReference type="ARBA" id="ARBA00034695"/>
    </source>
</evidence>
<dbReference type="GO" id="GO:0097504">
    <property type="term" value="C:Gemini of Cajal bodies"/>
    <property type="evidence" value="ECO:0007669"/>
    <property type="project" value="UniProtKB-SubCell"/>
</dbReference>
<keyword evidence="4" id="KW-0963">Cytoplasm</keyword>
<dbReference type="GO" id="GO:0005737">
    <property type="term" value="C:cytoplasm"/>
    <property type="evidence" value="ECO:0007669"/>
    <property type="project" value="InterPro"/>
</dbReference>
<evidence type="ECO:0000256" key="6">
    <source>
        <dbReference type="ARBA" id="ARBA00023187"/>
    </source>
</evidence>
<proteinExistence type="inferred from homology"/>
<keyword evidence="5" id="KW-0507">mRNA processing</keyword>
<dbReference type="Gene3D" id="3.40.190.10">
    <property type="entry name" value="Periplasmic binding protein-like II"/>
    <property type="match status" value="1"/>
</dbReference>
<dbReference type="InParanoid" id="F2TXC8"/>
<evidence type="ECO:0000256" key="2">
    <source>
        <dbReference type="ARBA" id="ARBA00004408"/>
    </source>
</evidence>
<evidence type="ECO:0000256" key="3">
    <source>
        <dbReference type="ARBA" id="ARBA00005371"/>
    </source>
</evidence>
<dbReference type="EMBL" id="GL832956">
    <property type="protein sequence ID" value="EGD76037.1"/>
    <property type="molecule type" value="Genomic_DNA"/>
</dbReference>
<evidence type="ECO:0000313" key="12">
    <source>
        <dbReference type="Proteomes" id="UP000007799"/>
    </source>
</evidence>
<accession>F2TXC8</accession>
<organism evidence="12">
    <name type="scientific">Salpingoeca rosetta (strain ATCC 50818 / BSB-021)</name>
    <dbReference type="NCBI Taxonomy" id="946362"/>
    <lineage>
        <taxon>Eukaryota</taxon>
        <taxon>Choanoflagellata</taxon>
        <taxon>Craspedida</taxon>
        <taxon>Salpingoecidae</taxon>
        <taxon>Salpingoeca</taxon>
    </lineage>
</organism>
<evidence type="ECO:0000256" key="9">
    <source>
        <dbReference type="SAM" id="MobiDB-lite"/>
    </source>
</evidence>
<keyword evidence="7" id="KW-0539">Nucleus</keyword>
<dbReference type="PROSITE" id="PS50304">
    <property type="entry name" value="TUDOR"/>
    <property type="match status" value="1"/>
</dbReference>
<dbReference type="GO" id="GO:0015030">
    <property type="term" value="C:Cajal body"/>
    <property type="evidence" value="ECO:0007669"/>
    <property type="project" value="UniProtKB-SubCell"/>
</dbReference>
<dbReference type="PANTHER" id="PTHR39267">
    <property type="entry name" value="SURVIVAL MOTOR NEURON-LIKE PROTEIN 1"/>
    <property type="match status" value="1"/>
</dbReference>